<gene>
    <name evidence="2" type="ORF">KCG44_09155</name>
</gene>
<evidence type="ECO:0000313" key="3">
    <source>
        <dbReference type="Proteomes" id="UP000722336"/>
    </source>
</evidence>
<protein>
    <recommendedName>
        <fullName evidence="4">Flagellar hook-length control protein-like C-terminal domain-containing protein</fullName>
    </recommendedName>
</protein>
<keyword evidence="3" id="KW-1185">Reference proteome</keyword>
<feature type="compositionally biased region" description="Pro residues" evidence="1">
    <location>
        <begin position="1"/>
        <end position="12"/>
    </location>
</feature>
<dbReference type="Proteomes" id="UP000722336">
    <property type="component" value="Unassembled WGS sequence"/>
</dbReference>
<feature type="compositionally biased region" description="Basic and acidic residues" evidence="1">
    <location>
        <begin position="47"/>
        <end position="59"/>
    </location>
</feature>
<reference evidence="2 3" key="1">
    <citation type="submission" date="2021-04" db="EMBL/GenBank/DDBJ databases">
        <authorList>
            <person name="Pira H."/>
            <person name="Risdian C."/>
            <person name="Wink J."/>
        </authorList>
    </citation>
    <scope>NUCLEOTIDE SEQUENCE [LARGE SCALE GENOMIC DNA]</scope>
    <source>
        <strain evidence="2 3">WHA3</strain>
    </source>
</reference>
<dbReference type="EMBL" id="JAGSPA010000003">
    <property type="protein sequence ID" value="MBV7256948.1"/>
    <property type="molecule type" value="Genomic_DNA"/>
</dbReference>
<sequence length="221" mass="23010">MTAAPPPSPEAEPAPRAAPQRPSPSPDAVFRFSEALGSARRQVPADPKTDAATRADQQSKPEAPTNGDDRIEALDGQGARQEGETGGQQQGLLQNTLATLTDNSGLLSSTALPGGRAGSADMGAMIDKLFVGEAMGADGPDQLVLRFNQAIAPVAGVRLARTDEGTMQLVIAAHAGDRVRLQADAQRLRERLIARGHRVDAIEFETDPDPAAQLGVGARPA</sequence>
<evidence type="ECO:0000313" key="2">
    <source>
        <dbReference type="EMBL" id="MBV7256948.1"/>
    </source>
</evidence>
<dbReference type="RefSeq" id="WP_218445791.1">
    <property type="nucleotide sequence ID" value="NZ_JAGSPA010000003.1"/>
</dbReference>
<proteinExistence type="predicted"/>
<feature type="region of interest" description="Disordered" evidence="1">
    <location>
        <begin position="1"/>
        <end position="90"/>
    </location>
</feature>
<organism evidence="2 3">
    <name type="scientific">Pacificimonas pallii</name>
    <dbReference type="NCBI Taxonomy" id="2827236"/>
    <lineage>
        <taxon>Bacteria</taxon>
        <taxon>Pseudomonadati</taxon>
        <taxon>Pseudomonadota</taxon>
        <taxon>Alphaproteobacteria</taxon>
        <taxon>Sphingomonadales</taxon>
        <taxon>Sphingosinicellaceae</taxon>
        <taxon>Pacificimonas</taxon>
    </lineage>
</organism>
<evidence type="ECO:0000256" key="1">
    <source>
        <dbReference type="SAM" id="MobiDB-lite"/>
    </source>
</evidence>
<comment type="caution">
    <text evidence="2">The sequence shown here is derived from an EMBL/GenBank/DDBJ whole genome shotgun (WGS) entry which is preliminary data.</text>
</comment>
<name>A0ABS6SEV9_9SPHN</name>
<evidence type="ECO:0008006" key="4">
    <source>
        <dbReference type="Google" id="ProtNLM"/>
    </source>
</evidence>
<accession>A0ABS6SEV9</accession>